<sequence length="72" mass="7744">MAFLQQNPEPQSDDHHADKHEHPADQEAASASAPAPSELDDKNAADQDRQDSPNGQEDFDAHSSPVGPSRLS</sequence>
<reference evidence="3" key="1">
    <citation type="journal article" date="2019" name="Int. J. Syst. Evol. Microbiol.">
        <title>The Global Catalogue of Microorganisms (GCM) 10K type strain sequencing project: providing services to taxonomists for standard genome sequencing and annotation.</title>
        <authorList>
            <consortium name="The Broad Institute Genomics Platform"/>
            <consortium name="The Broad Institute Genome Sequencing Center for Infectious Disease"/>
            <person name="Wu L."/>
            <person name="Ma J."/>
        </authorList>
    </citation>
    <scope>NUCLEOTIDE SEQUENCE [LARGE SCALE GENOMIC DNA]</scope>
    <source>
        <strain evidence="3">JCM 16014</strain>
    </source>
</reference>
<organism evidence="2 3">
    <name type="scientific">Catenulispora yoronensis</name>
    <dbReference type="NCBI Taxonomy" id="450799"/>
    <lineage>
        <taxon>Bacteria</taxon>
        <taxon>Bacillati</taxon>
        <taxon>Actinomycetota</taxon>
        <taxon>Actinomycetes</taxon>
        <taxon>Catenulisporales</taxon>
        <taxon>Catenulisporaceae</taxon>
        <taxon>Catenulispora</taxon>
    </lineage>
</organism>
<protein>
    <submittedName>
        <fullName evidence="2">Uncharacterized protein</fullName>
    </submittedName>
</protein>
<feature type="compositionally biased region" description="Low complexity" evidence="1">
    <location>
        <begin position="28"/>
        <end position="37"/>
    </location>
</feature>
<name>A0ABP5GQD5_9ACTN</name>
<accession>A0ABP5GQD5</accession>
<gene>
    <name evidence="2" type="ORF">GCM10009839_66950</name>
</gene>
<feature type="compositionally biased region" description="Basic and acidic residues" evidence="1">
    <location>
        <begin position="12"/>
        <end position="25"/>
    </location>
</feature>
<evidence type="ECO:0000313" key="2">
    <source>
        <dbReference type="EMBL" id="GAA2050847.1"/>
    </source>
</evidence>
<feature type="compositionally biased region" description="Polar residues" evidence="1">
    <location>
        <begin position="1"/>
        <end position="10"/>
    </location>
</feature>
<dbReference type="EMBL" id="BAAAQN010000050">
    <property type="protein sequence ID" value="GAA2050847.1"/>
    <property type="molecule type" value="Genomic_DNA"/>
</dbReference>
<evidence type="ECO:0000256" key="1">
    <source>
        <dbReference type="SAM" id="MobiDB-lite"/>
    </source>
</evidence>
<evidence type="ECO:0000313" key="3">
    <source>
        <dbReference type="Proteomes" id="UP001500751"/>
    </source>
</evidence>
<dbReference type="Proteomes" id="UP001500751">
    <property type="component" value="Unassembled WGS sequence"/>
</dbReference>
<feature type="compositionally biased region" description="Basic and acidic residues" evidence="1">
    <location>
        <begin position="39"/>
        <end position="51"/>
    </location>
</feature>
<keyword evidence="3" id="KW-1185">Reference proteome</keyword>
<comment type="caution">
    <text evidence="2">The sequence shown here is derived from an EMBL/GenBank/DDBJ whole genome shotgun (WGS) entry which is preliminary data.</text>
</comment>
<feature type="region of interest" description="Disordered" evidence="1">
    <location>
        <begin position="1"/>
        <end position="72"/>
    </location>
</feature>
<proteinExistence type="predicted"/>